<dbReference type="Pfam" id="PF00378">
    <property type="entry name" value="ECH_1"/>
    <property type="match status" value="1"/>
</dbReference>
<dbReference type="InterPro" id="IPR051683">
    <property type="entry name" value="Enoyl-CoA_Hydratase/Isomerase"/>
</dbReference>
<comment type="caution">
    <text evidence="2">The sequence shown here is derived from an EMBL/GenBank/DDBJ whole genome shotgun (WGS) entry which is preliminary data.</text>
</comment>
<accession>A0ABP8R5W8</accession>
<name>A0ABP8R5W8_9ACTN</name>
<dbReference type="CDD" id="cd06558">
    <property type="entry name" value="crotonase-like"/>
    <property type="match status" value="1"/>
</dbReference>
<dbReference type="InterPro" id="IPR001753">
    <property type="entry name" value="Enoyl-CoA_hydra/iso"/>
</dbReference>
<evidence type="ECO:0000313" key="3">
    <source>
        <dbReference type="Proteomes" id="UP001500503"/>
    </source>
</evidence>
<dbReference type="SUPFAM" id="SSF52096">
    <property type="entry name" value="ClpP/crotonase"/>
    <property type="match status" value="1"/>
</dbReference>
<dbReference type="PANTHER" id="PTHR42964">
    <property type="entry name" value="ENOYL-COA HYDRATASE"/>
    <property type="match status" value="1"/>
</dbReference>
<evidence type="ECO:0000256" key="1">
    <source>
        <dbReference type="ARBA" id="ARBA00005254"/>
    </source>
</evidence>
<dbReference type="PANTHER" id="PTHR42964:SF1">
    <property type="entry name" value="POLYKETIDE BIOSYNTHESIS ENOYL-COA HYDRATASE PKSH-RELATED"/>
    <property type="match status" value="1"/>
</dbReference>
<evidence type="ECO:0000313" key="2">
    <source>
        <dbReference type="EMBL" id="GAA4519122.1"/>
    </source>
</evidence>
<organism evidence="2 3">
    <name type="scientific">Actinoallomurus oryzae</name>
    <dbReference type="NCBI Taxonomy" id="502180"/>
    <lineage>
        <taxon>Bacteria</taxon>
        <taxon>Bacillati</taxon>
        <taxon>Actinomycetota</taxon>
        <taxon>Actinomycetes</taxon>
        <taxon>Streptosporangiales</taxon>
        <taxon>Thermomonosporaceae</taxon>
        <taxon>Actinoallomurus</taxon>
    </lineage>
</organism>
<reference evidence="3" key="1">
    <citation type="journal article" date="2019" name="Int. J. Syst. Evol. Microbiol.">
        <title>The Global Catalogue of Microorganisms (GCM) 10K type strain sequencing project: providing services to taxonomists for standard genome sequencing and annotation.</title>
        <authorList>
            <consortium name="The Broad Institute Genomics Platform"/>
            <consortium name="The Broad Institute Genome Sequencing Center for Infectious Disease"/>
            <person name="Wu L."/>
            <person name="Ma J."/>
        </authorList>
    </citation>
    <scope>NUCLEOTIDE SEQUENCE [LARGE SCALE GENOMIC DNA]</scope>
    <source>
        <strain evidence="3">JCM 17933</strain>
    </source>
</reference>
<protein>
    <submittedName>
        <fullName evidence="2">p-hydroxycinnamoyl CoA hydratase/lyase</fullName>
    </submittedName>
</protein>
<dbReference type="Gene3D" id="3.90.226.10">
    <property type="entry name" value="2-enoyl-CoA Hydratase, Chain A, domain 1"/>
    <property type="match status" value="1"/>
</dbReference>
<dbReference type="Proteomes" id="UP001500503">
    <property type="component" value="Unassembled WGS sequence"/>
</dbReference>
<proteinExistence type="inferred from homology"/>
<dbReference type="RefSeq" id="WP_345475167.1">
    <property type="nucleotide sequence ID" value="NZ_BAABHF010000061.1"/>
</dbReference>
<dbReference type="InterPro" id="IPR029045">
    <property type="entry name" value="ClpP/crotonase-like_dom_sf"/>
</dbReference>
<gene>
    <name evidence="2" type="ORF">GCM10023191_094290</name>
</gene>
<dbReference type="NCBIfam" id="NF006588">
    <property type="entry name" value="PRK09120.1"/>
    <property type="match status" value="1"/>
</dbReference>
<dbReference type="EMBL" id="BAABHF010000061">
    <property type="protein sequence ID" value="GAA4519122.1"/>
    <property type="molecule type" value="Genomic_DNA"/>
</dbReference>
<sequence length="278" mass="30645">MAEMDGYETIVVDTADGVTTVRLNRPDKRNAMNPTMHREMVDALRRLADDDTTQVLVLTGAGRSFCAGQDLKEYFHEIRDDARAREQARRDSHDWRYRLLYNFPKPTIAAVNGYCFGGAFTVVASCDIAVAADEATFGLSEVNWGHIPGGMVTKIVADLMPPKQALYYILTGRTFGGATSARIGLTTMSVPLADLERTVSELADELKAKDPLTLRACKEAFKGVDIRGMSAEASLSWLTAKSDQLRRQQAQAGRTDGAESFLKKEYRPGFAPMPRARA</sequence>
<comment type="similarity">
    <text evidence="1">Belongs to the enoyl-CoA hydratase/isomerase family.</text>
</comment>
<keyword evidence="3" id="KW-1185">Reference proteome</keyword>